<name>A0A024E8D0_9PSED</name>
<protein>
    <submittedName>
        <fullName evidence="1">Putative ammonia transport-related membrane protein</fullName>
    </submittedName>
</protein>
<dbReference type="Proteomes" id="UP000026913">
    <property type="component" value="Chromosome"/>
</dbReference>
<organism evidence="1 2">
    <name type="scientific">Pseudomonas mandelii JR-1</name>
    <dbReference type="NCBI Taxonomy" id="1147786"/>
    <lineage>
        <taxon>Bacteria</taxon>
        <taxon>Pseudomonadati</taxon>
        <taxon>Pseudomonadota</taxon>
        <taxon>Gammaproteobacteria</taxon>
        <taxon>Pseudomonadales</taxon>
        <taxon>Pseudomonadaceae</taxon>
        <taxon>Pseudomonas</taxon>
    </lineage>
</organism>
<dbReference type="HOGENOM" id="CLU_3315570_0_0_6"/>
<dbReference type="KEGG" id="pman:OU5_1519"/>
<sequence>MADLKAKRHQSGSRREFVHQVAARRIKALIPLNRFGAQG</sequence>
<proteinExistence type="predicted"/>
<dbReference type="AlphaFoldDB" id="A0A024E8D0"/>
<evidence type="ECO:0000313" key="1">
    <source>
        <dbReference type="EMBL" id="AHZ68598.1"/>
    </source>
</evidence>
<dbReference type="EMBL" id="CP005960">
    <property type="protein sequence ID" value="AHZ68598.1"/>
    <property type="molecule type" value="Genomic_DNA"/>
</dbReference>
<gene>
    <name evidence="1" type="ORF">OU5_1519</name>
</gene>
<accession>A0A024E8D0</accession>
<reference evidence="1 2" key="1">
    <citation type="journal article" date="2012" name="J. Bacteriol.">
        <title>Genome sequence of cold-adapted Pseudomonas mandelii strain JR-1.</title>
        <authorList>
            <person name="Jang S.H."/>
            <person name="Kim J."/>
            <person name="Kim J."/>
            <person name="Hong S."/>
            <person name="Lee C."/>
        </authorList>
    </citation>
    <scope>NUCLEOTIDE SEQUENCE [LARGE SCALE GENOMIC DNA]</scope>
    <source>
        <strain evidence="1 2">JR-1</strain>
    </source>
</reference>
<evidence type="ECO:0000313" key="2">
    <source>
        <dbReference type="Proteomes" id="UP000026913"/>
    </source>
</evidence>